<dbReference type="Proteomes" id="UP001165064">
    <property type="component" value="Unassembled WGS sequence"/>
</dbReference>
<gene>
    <name evidence="1" type="ORF">Amon02_001166100</name>
</gene>
<comment type="caution">
    <text evidence="1">The sequence shown here is derived from an EMBL/GenBank/DDBJ whole genome shotgun (WGS) entry which is preliminary data.</text>
</comment>
<evidence type="ECO:0000313" key="2">
    <source>
        <dbReference type="Proteomes" id="UP001165064"/>
    </source>
</evidence>
<sequence length="219" mass="23561">MSPSEHPSSKDPPSAQATQQESAHTNQRNLQIETRTHHKIQNNNTFSTSNLPSSTDSPSPSPSLPRSHSRNSINSNNNNSNRKSRTFTLDSSGSMHSQQDQLRHGHLRSLSIASTTSSGSSTVCTPSSSSAKKTGINLGLSFTGVVPGLTASVSSNSLSNRLSSQFSQPLGIDESLELGSSSTRSSTAGDHFPEPIWLWLVLPHPHRQVEQLQLTIETP</sequence>
<name>A0ACB5U6W2_AMBMO</name>
<dbReference type="EMBL" id="BSXS01012819">
    <property type="protein sequence ID" value="GMF03070.1"/>
    <property type="molecule type" value="Genomic_DNA"/>
</dbReference>
<protein>
    <submittedName>
        <fullName evidence="1">Unnamed protein product</fullName>
    </submittedName>
</protein>
<reference evidence="1" key="1">
    <citation type="submission" date="2023-04" db="EMBL/GenBank/DDBJ databases">
        <title>Ambrosiozyma monospora NBRC 10751.</title>
        <authorList>
            <person name="Ichikawa N."/>
            <person name="Sato H."/>
            <person name="Tonouchi N."/>
        </authorList>
    </citation>
    <scope>NUCLEOTIDE SEQUENCE</scope>
    <source>
        <strain evidence="1">NBRC 10751</strain>
    </source>
</reference>
<organism evidence="1 2">
    <name type="scientific">Ambrosiozyma monospora</name>
    <name type="common">Yeast</name>
    <name type="synonym">Endomycopsis monosporus</name>
    <dbReference type="NCBI Taxonomy" id="43982"/>
    <lineage>
        <taxon>Eukaryota</taxon>
        <taxon>Fungi</taxon>
        <taxon>Dikarya</taxon>
        <taxon>Ascomycota</taxon>
        <taxon>Saccharomycotina</taxon>
        <taxon>Pichiomycetes</taxon>
        <taxon>Pichiales</taxon>
        <taxon>Pichiaceae</taxon>
        <taxon>Ambrosiozyma</taxon>
    </lineage>
</organism>
<keyword evidence="2" id="KW-1185">Reference proteome</keyword>
<proteinExistence type="predicted"/>
<accession>A0ACB5U6W2</accession>
<evidence type="ECO:0000313" key="1">
    <source>
        <dbReference type="EMBL" id="GMF03070.1"/>
    </source>
</evidence>